<evidence type="ECO:0000313" key="2">
    <source>
        <dbReference type="Proteomes" id="UP000678228"/>
    </source>
</evidence>
<comment type="caution">
    <text evidence="1">The sequence shown here is derived from an EMBL/GenBank/DDBJ whole genome shotgun (WGS) entry which is preliminary data.</text>
</comment>
<reference evidence="1" key="1">
    <citation type="submission" date="2021-03" db="EMBL/GenBank/DDBJ databases">
        <title>Bacillus suaedae sp. nov., isolated from Suaeda aralocaspica.</title>
        <authorList>
            <person name="Lei R.F.R."/>
        </authorList>
    </citation>
    <scope>NUCLEOTIDE SEQUENCE</scope>
    <source>
        <strain evidence="1">YZJH907-2</strain>
    </source>
</reference>
<evidence type="ECO:0000313" key="1">
    <source>
        <dbReference type="EMBL" id="MBP3949602.1"/>
    </source>
</evidence>
<dbReference type="AlphaFoldDB" id="A0A941AMU5"/>
<keyword evidence="2" id="KW-1185">Reference proteome</keyword>
<proteinExistence type="predicted"/>
<dbReference type="RefSeq" id="WP_210594985.1">
    <property type="nucleotide sequence ID" value="NZ_JAGKSQ010000001.1"/>
</dbReference>
<name>A0A941AMU5_9BACI</name>
<dbReference type="Pfam" id="PF26325">
    <property type="entry name" value="YhjD"/>
    <property type="match status" value="1"/>
</dbReference>
<sequence length="121" mass="14528">MLKLTSEEQRMIRLFILLTISRKALETDWIQLEKASLRLQDPYLELTRATLDRISKEMSEIKQYMFRHQMKVEKQKNDGLFTEYFYHCRGYSGSMRILNTHLKNQVHDYITSCFTTISRPS</sequence>
<accession>A0A941AMU5</accession>
<organism evidence="1 2">
    <name type="scientific">Halalkalibacter suaedae</name>
    <dbReference type="NCBI Taxonomy" id="2822140"/>
    <lineage>
        <taxon>Bacteria</taxon>
        <taxon>Bacillati</taxon>
        <taxon>Bacillota</taxon>
        <taxon>Bacilli</taxon>
        <taxon>Bacillales</taxon>
        <taxon>Bacillaceae</taxon>
        <taxon>Halalkalibacter</taxon>
    </lineage>
</organism>
<dbReference type="EMBL" id="JAGKSQ010000001">
    <property type="protein sequence ID" value="MBP3949602.1"/>
    <property type="molecule type" value="Genomic_DNA"/>
</dbReference>
<dbReference type="InterPro" id="IPR058600">
    <property type="entry name" value="YhjD-like"/>
</dbReference>
<gene>
    <name evidence="1" type="ORF">J7W16_00555</name>
</gene>
<protein>
    <submittedName>
        <fullName evidence="1">Uncharacterized protein</fullName>
    </submittedName>
</protein>
<dbReference type="Proteomes" id="UP000678228">
    <property type="component" value="Unassembled WGS sequence"/>
</dbReference>